<evidence type="ECO:0000256" key="3">
    <source>
        <dbReference type="ARBA" id="ARBA00023315"/>
    </source>
</evidence>
<dbReference type="RefSeq" id="WP_095524966.1">
    <property type="nucleotide sequence ID" value="NZ_MDUX01000036.1"/>
</dbReference>
<dbReference type="GO" id="GO:0006654">
    <property type="term" value="P:phosphatidic acid biosynthetic process"/>
    <property type="evidence" value="ECO:0007669"/>
    <property type="project" value="TreeGrafter"/>
</dbReference>
<dbReference type="Pfam" id="PF01553">
    <property type="entry name" value="Acyltransferase"/>
    <property type="match status" value="1"/>
</dbReference>
<evidence type="ECO:0000313" key="6">
    <source>
        <dbReference type="EMBL" id="PAS92729.1"/>
    </source>
</evidence>
<proteinExistence type="predicted"/>
<evidence type="ECO:0000313" key="8">
    <source>
        <dbReference type="Proteomes" id="UP000623509"/>
    </source>
</evidence>
<dbReference type="OrthoDB" id="9812274at2"/>
<dbReference type="CDD" id="cd07989">
    <property type="entry name" value="LPLAT_AGPAT-like"/>
    <property type="match status" value="1"/>
</dbReference>
<name>A0A272ERJ3_9RHOO</name>
<dbReference type="AlphaFoldDB" id="A0A272ERJ3"/>
<dbReference type="GO" id="GO:0003841">
    <property type="term" value="F:1-acylglycerol-3-phosphate O-acyltransferase activity"/>
    <property type="evidence" value="ECO:0007669"/>
    <property type="project" value="TreeGrafter"/>
</dbReference>
<evidence type="ECO:0000256" key="2">
    <source>
        <dbReference type="ARBA" id="ARBA00022679"/>
    </source>
</evidence>
<keyword evidence="3 6" id="KW-0012">Acyltransferase</keyword>
<evidence type="ECO:0000256" key="1">
    <source>
        <dbReference type="ARBA" id="ARBA00005189"/>
    </source>
</evidence>
<keyword evidence="8" id="KW-1185">Reference proteome</keyword>
<keyword evidence="2 6" id="KW-0808">Transferase</keyword>
<dbReference type="SUPFAM" id="SSF69593">
    <property type="entry name" value="Glycerol-3-phosphate (1)-acyltransferase"/>
    <property type="match status" value="1"/>
</dbReference>
<evidence type="ECO:0000259" key="4">
    <source>
        <dbReference type="SMART" id="SM00563"/>
    </source>
</evidence>
<dbReference type="Proteomes" id="UP000623509">
    <property type="component" value="Unassembled WGS sequence"/>
</dbReference>
<comment type="caution">
    <text evidence="6">The sequence shown here is derived from an EMBL/GenBank/DDBJ whole genome shotgun (WGS) entry which is preliminary data.</text>
</comment>
<reference evidence="6 7" key="2">
    <citation type="submission" date="2017-07" db="EMBL/GenBank/DDBJ databases">
        <title>Candidatus Dactylopiibacterium carminicum, a nitrogen-fixing symbiont of the cochineal insect Dactylopius coccus and Dactylopius opuntiae (Hemiptera: Coccoidea: Dactylopiidae).</title>
        <authorList>
            <person name="Vera A."/>
        </authorList>
    </citation>
    <scope>NUCLEOTIDE SEQUENCE [LARGE SCALE GENOMIC DNA]</scope>
    <source>
        <strain evidence="6 7">NFDCM</strain>
    </source>
</reference>
<dbReference type="EMBL" id="MDUX01000036">
    <property type="protein sequence ID" value="KAF7598815.1"/>
    <property type="molecule type" value="Genomic_DNA"/>
</dbReference>
<dbReference type="Proteomes" id="UP000216107">
    <property type="component" value="Unassembled WGS sequence"/>
</dbReference>
<evidence type="ECO:0000313" key="5">
    <source>
        <dbReference type="EMBL" id="KAF7598815.1"/>
    </source>
</evidence>
<dbReference type="SMART" id="SM00563">
    <property type="entry name" value="PlsC"/>
    <property type="match status" value="1"/>
</dbReference>
<evidence type="ECO:0000313" key="7">
    <source>
        <dbReference type="Proteomes" id="UP000216107"/>
    </source>
</evidence>
<dbReference type="EMBL" id="NMRN01000031">
    <property type="protein sequence ID" value="PAS92729.1"/>
    <property type="molecule type" value="Genomic_DNA"/>
</dbReference>
<accession>A0A272ERJ3</accession>
<dbReference type="PANTHER" id="PTHR10434:SF40">
    <property type="entry name" value="1-ACYL-SN-GLYCEROL-3-PHOSPHATE ACYLTRANSFERASE"/>
    <property type="match status" value="1"/>
</dbReference>
<comment type="pathway">
    <text evidence="1">Lipid metabolism.</text>
</comment>
<feature type="domain" description="Phospholipid/glycerol acyltransferase" evidence="4">
    <location>
        <begin position="73"/>
        <end position="187"/>
    </location>
</feature>
<organism evidence="6 7">
    <name type="scientific">Candidatus Dactylopiibacterium carminicum</name>
    <dbReference type="NCBI Taxonomy" id="857335"/>
    <lineage>
        <taxon>Bacteria</taxon>
        <taxon>Pseudomonadati</taxon>
        <taxon>Pseudomonadota</taxon>
        <taxon>Betaproteobacteria</taxon>
        <taxon>Rhodocyclales</taxon>
        <taxon>Rhodocyclaceae</taxon>
        <taxon>Candidatus Dactylopiibacterium</taxon>
    </lineage>
</organism>
<dbReference type="InterPro" id="IPR002123">
    <property type="entry name" value="Plipid/glycerol_acylTrfase"/>
</dbReference>
<dbReference type="PANTHER" id="PTHR10434">
    <property type="entry name" value="1-ACYL-SN-GLYCEROL-3-PHOSPHATE ACYLTRANSFERASE"/>
    <property type="match status" value="1"/>
</dbReference>
<reference evidence="5 8" key="1">
    <citation type="submission" date="2016-08" db="EMBL/GenBank/DDBJ databases">
        <title>Candidatus Dactylopiibacterium carminicum genome sequence.</title>
        <authorList>
            <person name="Ramirez-Puebla S.T."/>
            <person name="Ormeno-Orrillo E."/>
            <person name="Vera-Ponce De Leon A."/>
            <person name="Luis L."/>
            <person name="Sanchez-Flores A."/>
            <person name="Monica R."/>
            <person name="Martinez-Romero E."/>
        </authorList>
    </citation>
    <scope>NUCLEOTIDE SEQUENCE [LARGE SCALE GENOMIC DNA]</scope>
    <source>
        <strain evidence="5">END1</strain>
    </source>
</reference>
<sequence>MPNLLRTLFFLLFMVLWFLPFTGFVALTSWMSLSERYAFVTRWNRRVTTRAFEWILGVRYRVEGMENLPQTPAVILAKHSSAWETLALANFLPPIAYVLKRELLRIPFFGWGLARMPMISINRRAGKDALRQVVEQGRALLAQGFWVIIFPEGTRTAIGTQARYKAGGASLAVAAGVPVVPLVHNAGEFWPRHAFVICPGEIVVSIGPAIETAGRTPDEVTAATEAWMEAEMRRLFPHHYNSSTAGARPVPEARS</sequence>
<protein>
    <submittedName>
        <fullName evidence="6">1-acyl-sn-glycerol-3-phosphate acyltransferase</fullName>
    </submittedName>
</protein>
<gene>
    <name evidence="5" type="ORF">BGI27_11185</name>
    <name evidence="6" type="ORF">CGU29_10465</name>
</gene>